<dbReference type="Proteomes" id="UP001212997">
    <property type="component" value="Unassembled WGS sequence"/>
</dbReference>
<feature type="transmembrane region" description="Helical" evidence="1">
    <location>
        <begin position="26"/>
        <end position="45"/>
    </location>
</feature>
<feature type="transmembrane region" description="Helical" evidence="1">
    <location>
        <begin position="57"/>
        <end position="82"/>
    </location>
</feature>
<evidence type="ECO:0000256" key="1">
    <source>
        <dbReference type="SAM" id="Phobius"/>
    </source>
</evidence>
<keyword evidence="4" id="KW-1185">Reference proteome</keyword>
<proteinExistence type="predicted"/>
<sequence>MLCFLSVTMVSQLIVGACTANLPDVVPWLSMASIPFNSLLFIIRIRAVFHDSKIIRGFFLVLWLGVVAGAFTQPFCITFVAVEVVRACTPNIVREYCTSSSVIALIYDTLVLFAISARLSSRQLGAVGPWSEKLKAFVGVRGMSQLSQLLVHSGQQYYLVTVMVNVATVVIMLTPSIPAAYRALSVVPSTAMSNIMACRVYREVKLGMMDDGVMGYSSQSSRTLGGRPPSALLFAPNAVTSLPMT</sequence>
<feature type="signal peptide" evidence="2">
    <location>
        <begin position="1"/>
        <end position="19"/>
    </location>
</feature>
<keyword evidence="1" id="KW-1133">Transmembrane helix</keyword>
<organism evidence="3 4">
    <name type="scientific">Meripilus lineatus</name>
    <dbReference type="NCBI Taxonomy" id="2056292"/>
    <lineage>
        <taxon>Eukaryota</taxon>
        <taxon>Fungi</taxon>
        <taxon>Dikarya</taxon>
        <taxon>Basidiomycota</taxon>
        <taxon>Agaricomycotina</taxon>
        <taxon>Agaricomycetes</taxon>
        <taxon>Polyporales</taxon>
        <taxon>Meripilaceae</taxon>
        <taxon>Meripilus</taxon>
    </lineage>
</organism>
<evidence type="ECO:0000256" key="2">
    <source>
        <dbReference type="SAM" id="SignalP"/>
    </source>
</evidence>
<feature type="transmembrane region" description="Helical" evidence="1">
    <location>
        <begin position="157"/>
        <end position="177"/>
    </location>
</feature>
<keyword evidence="1" id="KW-0472">Membrane</keyword>
<gene>
    <name evidence="3" type="ORF">NLI96_g3640</name>
</gene>
<protein>
    <submittedName>
        <fullName evidence="3">Uncharacterized protein</fullName>
    </submittedName>
</protein>
<feature type="chain" id="PRO_5042294500" evidence="2">
    <location>
        <begin position="20"/>
        <end position="245"/>
    </location>
</feature>
<comment type="caution">
    <text evidence="3">The sequence shown here is derived from an EMBL/GenBank/DDBJ whole genome shotgun (WGS) entry which is preliminary data.</text>
</comment>
<dbReference type="EMBL" id="JANAWD010000096">
    <property type="protein sequence ID" value="KAJ3487292.1"/>
    <property type="molecule type" value="Genomic_DNA"/>
</dbReference>
<accession>A0AAD5YFI0</accession>
<reference evidence="3" key="1">
    <citation type="submission" date="2022-07" db="EMBL/GenBank/DDBJ databases">
        <title>Genome Sequence of Physisporinus lineatus.</title>
        <authorList>
            <person name="Buettner E."/>
        </authorList>
    </citation>
    <scope>NUCLEOTIDE SEQUENCE</scope>
    <source>
        <strain evidence="3">VT162</strain>
    </source>
</reference>
<evidence type="ECO:0000313" key="4">
    <source>
        <dbReference type="Proteomes" id="UP001212997"/>
    </source>
</evidence>
<feature type="transmembrane region" description="Helical" evidence="1">
    <location>
        <begin position="102"/>
        <end position="119"/>
    </location>
</feature>
<name>A0AAD5YFI0_9APHY</name>
<keyword evidence="1" id="KW-0812">Transmembrane</keyword>
<evidence type="ECO:0000313" key="3">
    <source>
        <dbReference type="EMBL" id="KAJ3487292.1"/>
    </source>
</evidence>
<dbReference type="AlphaFoldDB" id="A0AAD5YFI0"/>
<keyword evidence="2" id="KW-0732">Signal</keyword>